<dbReference type="PANTHER" id="PTHR48079:SF3">
    <property type="entry name" value="NAD-DEPENDENT EPIMERASE_DEHYDRATASE DOMAIN-CONTAINING PROTEIN"/>
    <property type="match status" value="1"/>
</dbReference>
<dbReference type="Gene3D" id="3.40.50.720">
    <property type="entry name" value="NAD(P)-binding Rossmann-like Domain"/>
    <property type="match status" value="1"/>
</dbReference>
<feature type="domain" description="NAD-dependent epimerase/dehydratase" evidence="1">
    <location>
        <begin position="6"/>
        <end position="238"/>
    </location>
</feature>
<dbReference type="GO" id="GO:0005737">
    <property type="term" value="C:cytoplasm"/>
    <property type="evidence" value="ECO:0007669"/>
    <property type="project" value="TreeGrafter"/>
</dbReference>
<evidence type="ECO:0000259" key="1">
    <source>
        <dbReference type="Pfam" id="PF01370"/>
    </source>
</evidence>
<dbReference type="AlphaFoldDB" id="A0A0D2KC20"/>
<accession>A0A0D2KC20</accession>
<dbReference type="GeneID" id="27709059"/>
<dbReference type="OrthoDB" id="2735536at2759"/>
<dbReference type="PANTHER" id="PTHR48079">
    <property type="entry name" value="PROTEIN YEEZ"/>
    <property type="match status" value="1"/>
</dbReference>
<protein>
    <recommendedName>
        <fullName evidence="1">NAD-dependent epimerase/dehydratase domain-containing protein</fullName>
    </recommendedName>
</protein>
<sequence length="344" mass="38250">MVQKTVLVTGANGYIGFAVCKAFCLAGWKVFGQMRSGRSAQDFLKEEITPIVTPTQEIYASFSATLPSIDVVVTCCEDLVDYEAHHRRRLAMIRKVCQASFADRGEKPLVIFSSGCKDYGMGLRHQQIGLAPHTEESALNPPPLLVPRTAAARQMFSFSSEFDCIVTRPTTLFGRSSSYYSYIFALAEQAKIKHEGVLTLPERPDSILHGTHIDDCAAAYLNLATSPRKLVAGQAYNISSHRYETLGEIALAIEQSHGIQVKFRDPEPGDAELYGVFILSVFNFPQWVSSDKLRRDTGWTDNKPLFHEGYETYRRAYEAAAGQDTEQVQRVMDKAKGMFTHGGS</sequence>
<proteinExistence type="predicted"/>
<dbReference type="InterPro" id="IPR051783">
    <property type="entry name" value="NAD(P)-dependent_oxidoreduct"/>
</dbReference>
<dbReference type="GO" id="GO:0004029">
    <property type="term" value="F:aldehyde dehydrogenase (NAD+) activity"/>
    <property type="evidence" value="ECO:0007669"/>
    <property type="project" value="TreeGrafter"/>
</dbReference>
<dbReference type="RefSeq" id="XP_016634772.1">
    <property type="nucleotide sequence ID" value="XM_016773826.1"/>
</dbReference>
<gene>
    <name evidence="2" type="ORF">Z520_03313</name>
</gene>
<dbReference type="Pfam" id="PF01370">
    <property type="entry name" value="Epimerase"/>
    <property type="match status" value="1"/>
</dbReference>
<dbReference type="SUPFAM" id="SSF51735">
    <property type="entry name" value="NAD(P)-binding Rossmann-fold domains"/>
    <property type="match status" value="1"/>
</dbReference>
<evidence type="ECO:0000313" key="3">
    <source>
        <dbReference type="Proteomes" id="UP000053411"/>
    </source>
</evidence>
<name>A0A0D2KC20_9EURO</name>
<dbReference type="VEuPathDB" id="FungiDB:Z520_03313"/>
<evidence type="ECO:0000313" key="2">
    <source>
        <dbReference type="EMBL" id="KIY00650.1"/>
    </source>
</evidence>
<dbReference type="InterPro" id="IPR036291">
    <property type="entry name" value="NAD(P)-bd_dom_sf"/>
</dbReference>
<organism evidence="2 3">
    <name type="scientific">Fonsecaea multimorphosa CBS 102226</name>
    <dbReference type="NCBI Taxonomy" id="1442371"/>
    <lineage>
        <taxon>Eukaryota</taxon>
        <taxon>Fungi</taxon>
        <taxon>Dikarya</taxon>
        <taxon>Ascomycota</taxon>
        <taxon>Pezizomycotina</taxon>
        <taxon>Eurotiomycetes</taxon>
        <taxon>Chaetothyriomycetidae</taxon>
        <taxon>Chaetothyriales</taxon>
        <taxon>Herpotrichiellaceae</taxon>
        <taxon>Fonsecaea</taxon>
    </lineage>
</organism>
<dbReference type="InterPro" id="IPR001509">
    <property type="entry name" value="Epimerase_deHydtase"/>
</dbReference>
<reference evidence="2 3" key="1">
    <citation type="submission" date="2015-01" db="EMBL/GenBank/DDBJ databases">
        <title>The Genome Sequence of Fonsecaea multimorphosa CBS 102226.</title>
        <authorList>
            <consortium name="The Broad Institute Genomics Platform"/>
            <person name="Cuomo C."/>
            <person name="de Hoog S."/>
            <person name="Gorbushina A."/>
            <person name="Stielow B."/>
            <person name="Teixiera M."/>
            <person name="Abouelleil A."/>
            <person name="Chapman S.B."/>
            <person name="Priest M."/>
            <person name="Young S.K."/>
            <person name="Wortman J."/>
            <person name="Nusbaum C."/>
            <person name="Birren B."/>
        </authorList>
    </citation>
    <scope>NUCLEOTIDE SEQUENCE [LARGE SCALE GENOMIC DNA]</scope>
    <source>
        <strain evidence="2 3">CBS 102226</strain>
    </source>
</reference>
<dbReference type="EMBL" id="KN848066">
    <property type="protein sequence ID" value="KIY00650.1"/>
    <property type="molecule type" value="Genomic_DNA"/>
</dbReference>
<dbReference type="Proteomes" id="UP000053411">
    <property type="component" value="Unassembled WGS sequence"/>
</dbReference>
<keyword evidence="3" id="KW-1185">Reference proteome</keyword>